<comment type="caution">
    <text evidence="1">The sequence shown here is derived from an EMBL/GenBank/DDBJ whole genome shotgun (WGS) entry which is preliminary data.</text>
</comment>
<dbReference type="STRING" id="1193051.LEP1GSC017_1064"/>
<name>A0A4R8MJP0_LEPME</name>
<dbReference type="GeneID" id="79828901"/>
<dbReference type="SUPFAM" id="SSF54285">
    <property type="entry name" value="MoaD/ThiS"/>
    <property type="match status" value="1"/>
</dbReference>
<accession>A0A4R8MJP0</accession>
<dbReference type="InterPro" id="IPR012675">
    <property type="entry name" value="Beta-grasp_dom_sf"/>
</dbReference>
<protein>
    <submittedName>
        <fullName evidence="1">Molybdopterin synthase sulfur carrier subunit</fullName>
    </submittedName>
</protein>
<dbReference type="AlphaFoldDB" id="A0A4R8MJP0"/>
<dbReference type="Proteomes" id="UP000294684">
    <property type="component" value="Unassembled WGS sequence"/>
</dbReference>
<evidence type="ECO:0000313" key="2">
    <source>
        <dbReference type="Proteomes" id="UP000294684"/>
    </source>
</evidence>
<evidence type="ECO:0000313" key="1">
    <source>
        <dbReference type="EMBL" id="TDY67220.1"/>
    </source>
</evidence>
<dbReference type="EMBL" id="SORO01000004">
    <property type="protein sequence ID" value="TDY67220.1"/>
    <property type="molecule type" value="Genomic_DNA"/>
</dbReference>
<dbReference type="Pfam" id="PF02597">
    <property type="entry name" value="ThiS"/>
    <property type="match status" value="1"/>
</dbReference>
<dbReference type="OrthoDB" id="337812at2"/>
<dbReference type="InterPro" id="IPR003749">
    <property type="entry name" value="ThiS/MoaD-like"/>
</dbReference>
<reference evidence="1 2" key="1">
    <citation type="submission" date="2019-03" db="EMBL/GenBank/DDBJ databases">
        <title>Genomic Encyclopedia of Archaeal and Bacterial Type Strains, Phase II (KMG-II): from individual species to whole genera.</title>
        <authorList>
            <person name="Goeker M."/>
        </authorList>
    </citation>
    <scope>NUCLEOTIDE SEQUENCE [LARGE SCALE GENOMIC DNA]</scope>
    <source>
        <strain evidence="1 2">DSM 21537</strain>
    </source>
</reference>
<organism evidence="1 2">
    <name type="scientific">Leptospira meyeri</name>
    <dbReference type="NCBI Taxonomy" id="29508"/>
    <lineage>
        <taxon>Bacteria</taxon>
        <taxon>Pseudomonadati</taxon>
        <taxon>Spirochaetota</taxon>
        <taxon>Spirochaetia</taxon>
        <taxon>Leptospirales</taxon>
        <taxon>Leptospiraceae</taxon>
        <taxon>Leptospira</taxon>
    </lineage>
</organism>
<sequence length="80" mass="8685">MKIQLLSFAALKDFFPPKQELTIDGIQTVLDLKKHLQNQKPEASHLIKVSRISINQTIANDSDSITEGSTVAILPPSSGG</sequence>
<dbReference type="InterPro" id="IPR016155">
    <property type="entry name" value="Mopterin_synth/thiamin_S_b"/>
</dbReference>
<proteinExistence type="predicted"/>
<dbReference type="RefSeq" id="WP_004786085.1">
    <property type="nucleotide sequence ID" value="NZ_RQGE01000004.1"/>
</dbReference>
<keyword evidence="2" id="KW-1185">Reference proteome</keyword>
<gene>
    <name evidence="1" type="ORF">CLV96_3641</name>
</gene>
<dbReference type="CDD" id="cd00754">
    <property type="entry name" value="Ubl_MoaD"/>
    <property type="match status" value="1"/>
</dbReference>
<dbReference type="Gene3D" id="3.10.20.30">
    <property type="match status" value="1"/>
</dbReference>